<accession>A0A4S4MS96</accession>
<dbReference type="AlphaFoldDB" id="A0A4S4MS96"/>
<comment type="caution">
    <text evidence="2">The sequence shown here is derived from an EMBL/GenBank/DDBJ whole genome shotgun (WGS) entry which is preliminary data.</text>
</comment>
<evidence type="ECO:0000313" key="2">
    <source>
        <dbReference type="EMBL" id="THH28317.1"/>
    </source>
</evidence>
<protein>
    <recommendedName>
        <fullName evidence="4">WW domain-containing protein</fullName>
    </recommendedName>
</protein>
<feature type="region of interest" description="Disordered" evidence="1">
    <location>
        <begin position="61"/>
        <end position="130"/>
    </location>
</feature>
<dbReference type="Proteomes" id="UP000308730">
    <property type="component" value="Unassembled WGS sequence"/>
</dbReference>
<organism evidence="2 3">
    <name type="scientific">Antrodiella citrinella</name>
    <dbReference type="NCBI Taxonomy" id="2447956"/>
    <lineage>
        <taxon>Eukaryota</taxon>
        <taxon>Fungi</taxon>
        <taxon>Dikarya</taxon>
        <taxon>Basidiomycota</taxon>
        <taxon>Agaricomycotina</taxon>
        <taxon>Agaricomycetes</taxon>
        <taxon>Polyporales</taxon>
        <taxon>Steccherinaceae</taxon>
        <taxon>Antrodiella</taxon>
    </lineage>
</organism>
<evidence type="ECO:0000313" key="3">
    <source>
        <dbReference type="Proteomes" id="UP000308730"/>
    </source>
</evidence>
<feature type="compositionally biased region" description="Polar residues" evidence="1">
    <location>
        <begin position="102"/>
        <end position="111"/>
    </location>
</feature>
<feature type="region of interest" description="Disordered" evidence="1">
    <location>
        <begin position="147"/>
        <end position="170"/>
    </location>
</feature>
<feature type="compositionally biased region" description="Basic and acidic residues" evidence="1">
    <location>
        <begin position="115"/>
        <end position="130"/>
    </location>
</feature>
<proteinExistence type="predicted"/>
<evidence type="ECO:0000256" key="1">
    <source>
        <dbReference type="SAM" id="MobiDB-lite"/>
    </source>
</evidence>
<feature type="compositionally biased region" description="Basic and acidic residues" evidence="1">
    <location>
        <begin position="85"/>
        <end position="100"/>
    </location>
</feature>
<keyword evidence="3" id="KW-1185">Reference proteome</keyword>
<name>A0A4S4MS96_9APHY</name>
<dbReference type="OrthoDB" id="2367685at2759"/>
<sequence length="280" mass="31486">MSDDKKQSTLAINDLPDGWIQQYDPTTEHPFWVDTKATPPRAIWIHPYQDEQFLDEHPELRSKESGLGPPVYSPPRRHSFSGSTDHVRDDPRDVVSRPDMARTTSSKQKNVFAQLRDRVVGTREERDQETLAKRRLEEQRRQYEEERRQQEELRYQQGQDLRQSRGAQPYYDDLAASSSTSRSIGGPSRYASPMAPAAYGPTMYGPPAGDPYAYGRLGGFGGRGFGGWGFGGRRFGGRRFGGEGFGGRGFGGRGFGYDDYYGRYRGGGGFAEGFLMAELL</sequence>
<evidence type="ECO:0008006" key="4">
    <source>
        <dbReference type="Google" id="ProtNLM"/>
    </source>
</evidence>
<gene>
    <name evidence="2" type="ORF">EUX98_g5882</name>
</gene>
<reference evidence="2 3" key="1">
    <citation type="submission" date="2019-02" db="EMBL/GenBank/DDBJ databases">
        <title>Genome sequencing of the rare red list fungi Antrodiella citrinella (Flaviporus citrinellus).</title>
        <authorList>
            <person name="Buettner E."/>
            <person name="Kellner H."/>
        </authorList>
    </citation>
    <scope>NUCLEOTIDE SEQUENCE [LARGE SCALE GENOMIC DNA]</scope>
    <source>
        <strain evidence="2 3">DSM 108506</strain>
    </source>
</reference>
<dbReference type="EMBL" id="SGPM01000187">
    <property type="protein sequence ID" value="THH28317.1"/>
    <property type="molecule type" value="Genomic_DNA"/>
</dbReference>